<gene>
    <name evidence="1" type="ORF">SAMN02799620_05362</name>
</gene>
<organism evidence="1 2">
    <name type="scientific">Mycolicibacterium fluoranthenivorans</name>
    <dbReference type="NCBI Taxonomy" id="258505"/>
    <lineage>
        <taxon>Bacteria</taxon>
        <taxon>Bacillati</taxon>
        <taxon>Actinomycetota</taxon>
        <taxon>Actinomycetes</taxon>
        <taxon>Mycobacteriales</taxon>
        <taxon>Mycobacteriaceae</taxon>
        <taxon>Mycolicibacterium</taxon>
    </lineage>
</organism>
<evidence type="ECO:0000313" key="1">
    <source>
        <dbReference type="EMBL" id="SCX31494.1"/>
    </source>
</evidence>
<name>A0A1G4WX43_9MYCO</name>
<dbReference type="EMBL" id="FMUB01000013">
    <property type="protein sequence ID" value="SCX31494.1"/>
    <property type="molecule type" value="Genomic_DNA"/>
</dbReference>
<evidence type="ECO:0000313" key="2">
    <source>
        <dbReference type="Proteomes" id="UP000199707"/>
    </source>
</evidence>
<sequence>MIDDLHFLRWPSAQSVQVSNHFKFIANTFPVTLLFIGVELKESGLLADRTGSNVVAQTARRTTVLGRGRDEALPVLLASKADIGHR</sequence>
<protein>
    <submittedName>
        <fullName evidence="1">Uncharacterized protein</fullName>
    </submittedName>
</protein>
<proteinExistence type="predicted"/>
<dbReference type="AlphaFoldDB" id="A0A1G4WX43"/>
<reference evidence="2" key="1">
    <citation type="submission" date="2016-10" db="EMBL/GenBank/DDBJ databases">
        <authorList>
            <person name="Varghese N."/>
            <person name="Submissions S."/>
        </authorList>
    </citation>
    <scope>NUCLEOTIDE SEQUENCE [LARGE SCALE GENOMIC DNA]</scope>
    <source>
        <strain evidence="2">UNC267MFSha1.1M11</strain>
    </source>
</reference>
<dbReference type="RefSeq" id="WP_090363321.1">
    <property type="nucleotide sequence ID" value="NZ_FMUB01000013.1"/>
</dbReference>
<dbReference type="Proteomes" id="UP000199707">
    <property type="component" value="Unassembled WGS sequence"/>
</dbReference>
<accession>A0A1G4WX43</accession>